<dbReference type="Proteomes" id="UP000287746">
    <property type="component" value="Unassembled WGS sequence"/>
</dbReference>
<dbReference type="RefSeq" id="WP_126004314.1">
    <property type="nucleotide sequence ID" value="NZ_QQYZ01000007.1"/>
</dbReference>
<reference evidence="2" key="1">
    <citation type="submission" date="2018-07" db="EMBL/GenBank/DDBJ databases">
        <title>Genomic and Epidemiologic Investigation of an Indolent Hospital Outbreak.</title>
        <authorList>
            <person name="Johnson R.C."/>
            <person name="Deming C."/>
            <person name="Conlan S."/>
            <person name="Zellmer C.J."/>
            <person name="Michelin A.V."/>
            <person name="Lee-Lin S.-Q."/>
            <person name="Thomas P.J."/>
            <person name="Park M."/>
            <person name="Weingarten R.A."/>
            <person name="Less J."/>
            <person name="Dekker J.P."/>
            <person name="Frank K.M."/>
            <person name="Musser K.A."/>
            <person name="Mcquiston J.R."/>
            <person name="Henderson D.K."/>
            <person name="Lau A.F."/>
            <person name="Palmore T.N."/>
            <person name="Segre J.A."/>
        </authorList>
    </citation>
    <scope>NUCLEOTIDE SEQUENCE [LARGE SCALE GENOMIC DNA]</scope>
    <source>
        <strain evidence="2">SK-CDC1_0717</strain>
    </source>
</reference>
<accession>A0A430G451</accession>
<evidence type="ECO:0000313" key="2">
    <source>
        <dbReference type="Proteomes" id="UP000287746"/>
    </source>
</evidence>
<comment type="caution">
    <text evidence="1">The sequence shown here is derived from an EMBL/GenBank/DDBJ whole genome shotgun (WGS) entry which is preliminary data.</text>
</comment>
<dbReference type="Pfam" id="PF10932">
    <property type="entry name" value="DUF2783"/>
    <property type="match status" value="1"/>
</dbReference>
<protein>
    <submittedName>
        <fullName evidence="1">DUF2783 domain-containing protein</fullName>
    </submittedName>
</protein>
<proteinExistence type="predicted"/>
<dbReference type="InterPro" id="IPR021233">
    <property type="entry name" value="DUF2783"/>
</dbReference>
<sequence length="65" mass="7002">MARLITDPNLAAADDIYEKLIAIHGDRPVEESLKLAARLNLILLNHIGDRAVAEEAIALAAQSRG</sequence>
<name>A0A430G451_9SPHN</name>
<gene>
    <name evidence="1" type="ORF">DAH66_09420</name>
</gene>
<organism evidence="1 2">
    <name type="scientific">Sphingomonas koreensis</name>
    <dbReference type="NCBI Taxonomy" id="93064"/>
    <lineage>
        <taxon>Bacteria</taxon>
        <taxon>Pseudomonadati</taxon>
        <taxon>Pseudomonadota</taxon>
        <taxon>Alphaproteobacteria</taxon>
        <taxon>Sphingomonadales</taxon>
        <taxon>Sphingomonadaceae</taxon>
        <taxon>Sphingomonas</taxon>
    </lineage>
</organism>
<dbReference type="EMBL" id="QQYZ01000007">
    <property type="protein sequence ID" value="RSY85911.1"/>
    <property type="molecule type" value="Genomic_DNA"/>
</dbReference>
<dbReference type="AlphaFoldDB" id="A0A430G451"/>
<evidence type="ECO:0000313" key="1">
    <source>
        <dbReference type="EMBL" id="RSY85911.1"/>
    </source>
</evidence>